<evidence type="ECO:0000313" key="2">
    <source>
        <dbReference type="Proteomes" id="UP000076512"/>
    </source>
</evidence>
<keyword evidence="2" id="KW-1185">Reference proteome</keyword>
<gene>
    <name evidence="1" type="ORF">AWN90_19055</name>
</gene>
<dbReference type="EMBL" id="LWGR01000003">
    <property type="protein sequence ID" value="KZM75481.1"/>
    <property type="molecule type" value="Genomic_DNA"/>
</dbReference>
<reference evidence="1 2" key="1">
    <citation type="submission" date="2016-04" db="EMBL/GenBank/DDBJ databases">
        <authorList>
            <person name="Evans L.H."/>
            <person name="Alamgir A."/>
            <person name="Owens N."/>
            <person name="Weber N.D."/>
            <person name="Virtaneva K."/>
            <person name="Barbian K."/>
            <person name="Babar A."/>
            <person name="Rosenke K."/>
        </authorList>
    </citation>
    <scope>NUCLEOTIDE SEQUENCE [LARGE SCALE GENOMIC DNA]</scope>
    <source>
        <strain evidence="1 2">IFM 0406</strain>
    </source>
</reference>
<dbReference type="AlphaFoldDB" id="A0A164PF05"/>
<organism evidence="1 2">
    <name type="scientific">Nocardia terpenica</name>
    <dbReference type="NCBI Taxonomy" id="455432"/>
    <lineage>
        <taxon>Bacteria</taxon>
        <taxon>Bacillati</taxon>
        <taxon>Actinomycetota</taxon>
        <taxon>Actinomycetes</taxon>
        <taxon>Mycobacteriales</taxon>
        <taxon>Nocardiaceae</taxon>
        <taxon>Nocardia</taxon>
    </lineage>
</organism>
<dbReference type="NCBIfam" id="NF042935">
    <property type="entry name" value="SCO6880_fam"/>
    <property type="match status" value="1"/>
</dbReference>
<dbReference type="Proteomes" id="UP000076512">
    <property type="component" value="Unassembled WGS sequence"/>
</dbReference>
<protein>
    <submittedName>
        <fullName evidence="1">Uncharacterized protein</fullName>
    </submittedName>
</protein>
<accession>A0A164PF05</accession>
<dbReference type="STRING" id="455432.AWN90_19055"/>
<comment type="caution">
    <text evidence="1">The sequence shown here is derived from an EMBL/GenBank/DDBJ whole genome shotgun (WGS) entry which is preliminary data.</text>
</comment>
<name>A0A164PF05_9NOCA</name>
<evidence type="ECO:0000313" key="1">
    <source>
        <dbReference type="EMBL" id="KZM75481.1"/>
    </source>
</evidence>
<dbReference type="InterPro" id="IPR049978">
    <property type="entry name" value="SCO6880-like"/>
</dbReference>
<sequence>MSMMGMGLVVAIMLGFMFTRSLLVAGALLVAAVIVFVPLAVVRNGRTGWETAVLRAQFLLARRRGEHVYRAGRFSMIPGTSRLPGLMADSTMVEYETPGGRRFAMLHLARTDHYTVVLRVRPRGKELVDQAQIDTWVEGYGRFLATQGRDEVVAVTAVLEHVVETRLAQRREVERLVRPDAPAFARAVMSEAGSSAGTGVRIEARIALTYRAIGQAKSRRDRAEQAKEIGQRMQGVLAHLHNAGLPAVPMTAAEVIGLVRSRYDLAAQWDVEAAGDDITSTQSWDNAGPISHLDSWDHYVHDAARSVTWEMDAAPRGTVLETGLEELLRPRPDVPRKRVAIVYRLHAAGEGAKMVDSDYRDALAAEQTERGIASAAASIRVANTQAARQEQARGAGLTRFGVLITVTDRLDADMPGIEATVQAMAAASRLGVRRCYGYQASAFAASLGIGLVLPEHASISKRVTA</sequence>
<proteinExistence type="predicted"/>